<evidence type="ECO:0000313" key="4">
    <source>
        <dbReference type="Proteomes" id="UP000242188"/>
    </source>
</evidence>
<dbReference type="SUPFAM" id="SSF47938">
    <property type="entry name" value="Functional domain of the splicing factor Prp18"/>
    <property type="match status" value="1"/>
</dbReference>
<keyword evidence="4" id="KW-1185">Reference proteome</keyword>
<protein>
    <submittedName>
        <fullName evidence="3">Steroid receptor RNA activator 1</fullName>
    </submittedName>
</protein>
<name>A0A210QVY0_MIZYE</name>
<dbReference type="Pfam" id="PF07304">
    <property type="entry name" value="SRA1"/>
    <property type="match status" value="1"/>
</dbReference>
<proteinExistence type="predicted"/>
<dbReference type="GO" id="GO:0005634">
    <property type="term" value="C:nucleus"/>
    <property type="evidence" value="ECO:0007669"/>
    <property type="project" value="TreeGrafter"/>
</dbReference>
<comment type="caution">
    <text evidence="3">The sequence shown here is derived from an EMBL/GenBank/DDBJ whole genome shotgun (WGS) entry which is preliminary data.</text>
</comment>
<evidence type="ECO:0000259" key="2">
    <source>
        <dbReference type="Pfam" id="PF07304"/>
    </source>
</evidence>
<dbReference type="PANTHER" id="PTHR18834:SF2">
    <property type="entry name" value="STEROID RECEPTOR RNA ACTIVATOR 1"/>
    <property type="match status" value="1"/>
</dbReference>
<reference evidence="3 4" key="1">
    <citation type="journal article" date="2017" name="Nat. Ecol. Evol.">
        <title>Scallop genome provides insights into evolution of bilaterian karyotype and development.</title>
        <authorList>
            <person name="Wang S."/>
            <person name="Zhang J."/>
            <person name="Jiao W."/>
            <person name="Li J."/>
            <person name="Xun X."/>
            <person name="Sun Y."/>
            <person name="Guo X."/>
            <person name="Huan P."/>
            <person name="Dong B."/>
            <person name="Zhang L."/>
            <person name="Hu X."/>
            <person name="Sun X."/>
            <person name="Wang J."/>
            <person name="Zhao C."/>
            <person name="Wang Y."/>
            <person name="Wang D."/>
            <person name="Huang X."/>
            <person name="Wang R."/>
            <person name="Lv J."/>
            <person name="Li Y."/>
            <person name="Zhang Z."/>
            <person name="Liu B."/>
            <person name="Lu W."/>
            <person name="Hui Y."/>
            <person name="Liang J."/>
            <person name="Zhou Z."/>
            <person name="Hou R."/>
            <person name="Li X."/>
            <person name="Liu Y."/>
            <person name="Li H."/>
            <person name="Ning X."/>
            <person name="Lin Y."/>
            <person name="Zhao L."/>
            <person name="Xing Q."/>
            <person name="Dou J."/>
            <person name="Li Y."/>
            <person name="Mao J."/>
            <person name="Guo H."/>
            <person name="Dou H."/>
            <person name="Li T."/>
            <person name="Mu C."/>
            <person name="Jiang W."/>
            <person name="Fu Q."/>
            <person name="Fu X."/>
            <person name="Miao Y."/>
            <person name="Liu J."/>
            <person name="Yu Q."/>
            <person name="Li R."/>
            <person name="Liao H."/>
            <person name="Li X."/>
            <person name="Kong Y."/>
            <person name="Jiang Z."/>
            <person name="Chourrout D."/>
            <person name="Li R."/>
            <person name="Bao Z."/>
        </authorList>
    </citation>
    <scope>NUCLEOTIDE SEQUENCE [LARGE SCALE GENOMIC DNA]</scope>
    <source>
        <strain evidence="3 4">PY_sf001</strain>
    </source>
</reference>
<dbReference type="GO" id="GO:0006357">
    <property type="term" value="P:regulation of transcription by RNA polymerase II"/>
    <property type="evidence" value="ECO:0007669"/>
    <property type="project" value="InterPro"/>
</dbReference>
<feature type="domain" description="SRA1/Sec31" evidence="2">
    <location>
        <begin position="133"/>
        <end position="248"/>
    </location>
</feature>
<accession>A0A210QVY0</accession>
<keyword evidence="3" id="KW-0675">Receptor</keyword>
<dbReference type="PANTHER" id="PTHR18834">
    <property type="entry name" value="STEROID RECEPTOR RNA ACTIVATOR 1"/>
    <property type="match status" value="1"/>
</dbReference>
<dbReference type="Gene3D" id="1.20.940.10">
    <property type="entry name" value="Functional domain of the splicing factor Prp18"/>
    <property type="match status" value="1"/>
</dbReference>
<dbReference type="InterPro" id="IPR009917">
    <property type="entry name" value="SRA1/Sec31"/>
</dbReference>
<feature type="region of interest" description="Disordered" evidence="1">
    <location>
        <begin position="1"/>
        <end position="34"/>
    </location>
</feature>
<dbReference type="OrthoDB" id="5982138at2759"/>
<dbReference type="Proteomes" id="UP000242188">
    <property type="component" value="Unassembled WGS sequence"/>
</dbReference>
<evidence type="ECO:0000256" key="1">
    <source>
        <dbReference type="SAM" id="MobiDB-lite"/>
    </source>
</evidence>
<evidence type="ECO:0000313" key="3">
    <source>
        <dbReference type="EMBL" id="OWF52919.1"/>
    </source>
</evidence>
<dbReference type="GO" id="GO:0003713">
    <property type="term" value="F:transcription coactivator activity"/>
    <property type="evidence" value="ECO:0007669"/>
    <property type="project" value="InterPro"/>
</dbReference>
<sequence>MAAPRPGNPDRGWNDPPIFNYTPKTSGHASPRGTKLNKRIAYTGGAVNTQLNTAGSGTLLNPASGPPISPVQLLPPIQLLPPTTNTAPSAPVPLVIPMMGSVTPLNTGIESNNKSTTIDSQSTDLADILEYSNISSDDELFDKVKQKLDSEFERCLPRLQGRAAEDIKKKLQILKENWKDKKLSKDVQVRIWEILQALENKEYDKAWESHLSLMVDYTAEVGQWLVAVKRIIHENREMRKEEESSVKQETDKDLKSDSDAANLIDVSDPKISSSSVLTLDDCTAVAGDIDRTGSSVDG</sequence>
<feature type="compositionally biased region" description="Basic and acidic residues" evidence="1">
    <location>
        <begin position="238"/>
        <end position="258"/>
    </location>
</feature>
<dbReference type="EMBL" id="NEDP02001613">
    <property type="protein sequence ID" value="OWF52919.1"/>
    <property type="molecule type" value="Genomic_DNA"/>
</dbReference>
<gene>
    <name evidence="3" type="ORF">KP79_PYT12912</name>
</gene>
<dbReference type="InterPro" id="IPR040243">
    <property type="entry name" value="Steroid_recept_RNA_1"/>
</dbReference>
<dbReference type="AlphaFoldDB" id="A0A210QVY0"/>
<organism evidence="3 4">
    <name type="scientific">Mizuhopecten yessoensis</name>
    <name type="common">Japanese scallop</name>
    <name type="synonym">Patinopecten yessoensis</name>
    <dbReference type="NCBI Taxonomy" id="6573"/>
    <lineage>
        <taxon>Eukaryota</taxon>
        <taxon>Metazoa</taxon>
        <taxon>Spiralia</taxon>
        <taxon>Lophotrochozoa</taxon>
        <taxon>Mollusca</taxon>
        <taxon>Bivalvia</taxon>
        <taxon>Autobranchia</taxon>
        <taxon>Pteriomorphia</taxon>
        <taxon>Pectinida</taxon>
        <taxon>Pectinoidea</taxon>
        <taxon>Pectinidae</taxon>
        <taxon>Mizuhopecten</taxon>
    </lineage>
</organism>
<feature type="region of interest" description="Disordered" evidence="1">
    <location>
        <begin position="238"/>
        <end position="261"/>
    </location>
</feature>
<dbReference type="STRING" id="6573.A0A210QVY0"/>